<dbReference type="Pfam" id="PF13175">
    <property type="entry name" value="AAA_15"/>
    <property type="match status" value="1"/>
</dbReference>
<dbReference type="InterPro" id="IPR051396">
    <property type="entry name" value="Bact_Antivir_Def_Nuclease"/>
</dbReference>
<keyword evidence="4" id="KW-1185">Reference proteome</keyword>
<keyword evidence="3" id="KW-0540">Nuclease</keyword>
<dbReference type="InParanoid" id="M5DZG6"/>
<sequence>MYLSKLKLWNFRKFGSKKFDIESPDFNLDFNKNLNVLIGENDSGKTAIIDAIKMVLKTHSYEWIRVTEDDFYNNSDRFRIELEFKDLQPEEAKYFTEWLSWEGEKEEAEPFLKVNYDVSKNEDRILPSDIRAGSDKDGYPLNAEARHYLKTTYLKPLRDAESELIPKRYSRLSQILKGHDIFKDEEDNKLYQEFEKFNEKISNYFKKANNEEFQNEGYQIKKVIDEFIRGFYDKDSKSEFRTSEANLRSVLETLELMISDVDNPGLGTLNRLFMAVELLHLKRDSWPGLKLGLIEELEAHLHPQVQMKVIEKLQNNNDIQLILTTHSPNLASKIKLENLIICTNDNAFPMGSDYTELNEKDYIFLEKFLDVTKSNLFFAKGVILVEGWSEEIIIPTLAKEIGYDLTENEVSVINVGNVGFDHYYKIFLRKDNPDAMNVRVSVVNDVDVTAYTKDNMEKKDEEFYQIKCKEEITKKKNKIKYLGKSSVEKPQTIVKPFISSGWTLEWCFYESDFLNRIFVKSTKQVHPQIFDTEDYEEELAIRLLDSNLRFNKTKIAYQIEESLRNESVLKGINLNEEETYQDDTISYLIEAIKYACGD</sequence>
<evidence type="ECO:0000313" key="4">
    <source>
        <dbReference type="Proteomes" id="UP000012063"/>
    </source>
</evidence>
<dbReference type="InterPro" id="IPR027417">
    <property type="entry name" value="P-loop_NTPase"/>
</dbReference>
<feature type="domain" description="OLD protein-like TOPRIM" evidence="2">
    <location>
        <begin position="377"/>
        <end position="447"/>
    </location>
</feature>
<dbReference type="EMBL" id="CAUI01000005">
    <property type="protein sequence ID" value="CCU78671.1"/>
    <property type="molecule type" value="Genomic_DNA"/>
</dbReference>
<dbReference type="GO" id="GO:0004519">
    <property type="term" value="F:endonuclease activity"/>
    <property type="evidence" value="ECO:0007669"/>
    <property type="project" value="UniProtKB-KW"/>
</dbReference>
<dbReference type="PANTHER" id="PTHR43581:SF4">
    <property type="entry name" value="ATP_GTP PHOSPHATASE"/>
    <property type="match status" value="1"/>
</dbReference>
<protein>
    <submittedName>
        <fullName evidence="3">FIG131328: Predicted ATP-dependent endonuclease of the OLD family</fullName>
    </submittedName>
</protein>
<dbReference type="Pfam" id="PF20469">
    <property type="entry name" value="OLD-like_TOPRIM"/>
    <property type="match status" value="1"/>
</dbReference>
<comment type="caution">
    <text evidence="3">The sequence shown here is derived from an EMBL/GenBank/DDBJ whole genome shotgun (WGS) entry which is preliminary data.</text>
</comment>
<dbReference type="Gene3D" id="3.40.50.300">
    <property type="entry name" value="P-loop containing nucleotide triphosphate hydrolases"/>
    <property type="match status" value="1"/>
</dbReference>
<dbReference type="Proteomes" id="UP000012063">
    <property type="component" value="Unassembled WGS sequence"/>
</dbReference>
<dbReference type="RefSeq" id="WP_005488048.1">
    <property type="nucleotide sequence ID" value="NZ_CAUI01000005.1"/>
</dbReference>
<reference evidence="4" key="1">
    <citation type="journal article" date="2013" name="Genome Announc.">
        <title>Genome Sequence of Halanaerobium saccharolyticum subsp. saccharolyticum Strain DSM 6643T, a Halophilic Hydrogen-Producing Bacterium.</title>
        <authorList>
            <person name="Kivisto A."/>
            <person name="Larjo A."/>
            <person name="Ciranna A."/>
            <person name="Santala V."/>
            <person name="Roos C."/>
            <person name="Karp M."/>
        </authorList>
    </citation>
    <scope>NUCLEOTIDE SEQUENCE [LARGE SCALE GENOMIC DNA]</scope>
    <source>
        <strain evidence="4">DSM 6643</strain>
    </source>
</reference>
<evidence type="ECO:0000259" key="2">
    <source>
        <dbReference type="Pfam" id="PF20469"/>
    </source>
</evidence>
<evidence type="ECO:0000259" key="1">
    <source>
        <dbReference type="Pfam" id="PF13175"/>
    </source>
</evidence>
<dbReference type="eggNOG" id="COG1195">
    <property type="taxonomic scope" value="Bacteria"/>
</dbReference>
<accession>M5DZG6</accession>
<dbReference type="OrthoDB" id="308933at2"/>
<gene>
    <name evidence="3" type="ORF">HSACCH_00810</name>
</gene>
<dbReference type="InterPro" id="IPR034139">
    <property type="entry name" value="TOPRIM_OLD"/>
</dbReference>
<dbReference type="STRING" id="1293054.HSACCH_00810"/>
<dbReference type="CDD" id="cd01026">
    <property type="entry name" value="TOPRIM_OLD"/>
    <property type="match status" value="1"/>
</dbReference>
<proteinExistence type="predicted"/>
<organism evidence="3 4">
    <name type="scientific">Halanaerobium saccharolyticum subsp. saccharolyticum DSM 6643</name>
    <dbReference type="NCBI Taxonomy" id="1293054"/>
    <lineage>
        <taxon>Bacteria</taxon>
        <taxon>Bacillati</taxon>
        <taxon>Bacillota</taxon>
        <taxon>Clostridia</taxon>
        <taxon>Halanaerobiales</taxon>
        <taxon>Halanaerobiaceae</taxon>
        <taxon>Halanaerobium</taxon>
    </lineage>
</organism>
<feature type="domain" description="Endonuclease GajA/Old nuclease/RecF-like AAA" evidence="1">
    <location>
        <begin position="1"/>
        <end position="331"/>
    </location>
</feature>
<dbReference type="PANTHER" id="PTHR43581">
    <property type="entry name" value="ATP/GTP PHOSPHATASE"/>
    <property type="match status" value="1"/>
</dbReference>
<name>M5DZG6_9FIRM</name>
<dbReference type="AlphaFoldDB" id="M5DZG6"/>
<dbReference type="eggNOG" id="COG3593">
    <property type="taxonomic scope" value="Bacteria"/>
</dbReference>
<keyword evidence="3" id="KW-0378">Hydrolase</keyword>
<dbReference type="SUPFAM" id="SSF52540">
    <property type="entry name" value="P-loop containing nucleoside triphosphate hydrolases"/>
    <property type="match status" value="1"/>
</dbReference>
<keyword evidence="3" id="KW-0255">Endonuclease</keyword>
<evidence type="ECO:0000313" key="3">
    <source>
        <dbReference type="EMBL" id="CCU78671.1"/>
    </source>
</evidence>
<dbReference type="InterPro" id="IPR041685">
    <property type="entry name" value="AAA_GajA/Old/RecF-like"/>
</dbReference>